<name>A0A8J8KCW6_9FLAO</name>
<feature type="transmembrane region" description="Helical" evidence="1">
    <location>
        <begin position="130"/>
        <end position="149"/>
    </location>
</feature>
<keyword evidence="1" id="KW-0472">Membrane</keyword>
<gene>
    <name evidence="2" type="ORF">HNQ03_003199</name>
</gene>
<evidence type="ECO:0000313" key="3">
    <source>
        <dbReference type="Proteomes" id="UP000610746"/>
    </source>
</evidence>
<reference evidence="2" key="1">
    <citation type="submission" date="2020-05" db="EMBL/GenBank/DDBJ databases">
        <title>Genomic Encyclopedia of Type Strains, Phase IV (KMG-V): Genome sequencing to study the core and pangenomes of soil and plant-associated prokaryotes.</title>
        <authorList>
            <person name="Whitman W."/>
        </authorList>
    </citation>
    <scope>NUCLEOTIDE SEQUENCE</scope>
    <source>
        <strain evidence="2">16F</strain>
    </source>
</reference>
<feature type="transmembrane region" description="Helical" evidence="1">
    <location>
        <begin position="98"/>
        <end position="124"/>
    </location>
</feature>
<feature type="transmembrane region" description="Helical" evidence="1">
    <location>
        <begin position="20"/>
        <end position="41"/>
    </location>
</feature>
<proteinExistence type="predicted"/>
<dbReference type="Proteomes" id="UP000610746">
    <property type="component" value="Unassembled WGS sequence"/>
</dbReference>
<feature type="transmembrane region" description="Helical" evidence="1">
    <location>
        <begin position="53"/>
        <end position="77"/>
    </location>
</feature>
<evidence type="ECO:0000313" key="2">
    <source>
        <dbReference type="EMBL" id="NRS94099.1"/>
    </source>
</evidence>
<keyword evidence="1" id="KW-0812">Transmembrane</keyword>
<sequence>MEEIQKNEILKRYYENVRNYKDVFPLILILPTLIGGFWQLLELVVIDPAFLRFFSVSQLIPDGLLILAIVAVVYLMFKISNWHYNFKKITEIDNLDKFSLRNLFSGIAIVLMFALILGYYYFILQVSWENFTNLSIVKTLFILFINIVLNV</sequence>
<accession>A0A8J8KCW6</accession>
<keyword evidence="1" id="KW-1133">Transmembrane helix</keyword>
<dbReference type="EMBL" id="JABSNO010000044">
    <property type="protein sequence ID" value="NRS94099.1"/>
    <property type="molecule type" value="Genomic_DNA"/>
</dbReference>
<keyword evidence="3" id="KW-1185">Reference proteome</keyword>
<dbReference type="RefSeq" id="WP_173780627.1">
    <property type="nucleotide sequence ID" value="NZ_JABSNO010000044.1"/>
</dbReference>
<dbReference type="AlphaFoldDB" id="A0A8J8KCW6"/>
<organism evidence="2 3">
    <name type="scientific">Frigoriflavimonas asaccharolytica</name>
    <dbReference type="NCBI Taxonomy" id="2735899"/>
    <lineage>
        <taxon>Bacteria</taxon>
        <taxon>Pseudomonadati</taxon>
        <taxon>Bacteroidota</taxon>
        <taxon>Flavobacteriia</taxon>
        <taxon>Flavobacteriales</taxon>
        <taxon>Weeksellaceae</taxon>
        <taxon>Frigoriflavimonas</taxon>
    </lineage>
</organism>
<evidence type="ECO:0000256" key="1">
    <source>
        <dbReference type="SAM" id="Phobius"/>
    </source>
</evidence>
<protein>
    <submittedName>
        <fullName evidence="2">Small-conductance mechanosensitive channel</fullName>
    </submittedName>
</protein>
<comment type="caution">
    <text evidence="2">The sequence shown here is derived from an EMBL/GenBank/DDBJ whole genome shotgun (WGS) entry which is preliminary data.</text>
</comment>